<keyword evidence="1" id="KW-0732">Signal</keyword>
<organism evidence="3 4">
    <name type="scientific">Rhodobacter lacus</name>
    <dbReference type="NCBI Taxonomy" id="1641972"/>
    <lineage>
        <taxon>Bacteria</taxon>
        <taxon>Pseudomonadati</taxon>
        <taxon>Pseudomonadota</taxon>
        <taxon>Alphaproteobacteria</taxon>
        <taxon>Rhodobacterales</taxon>
        <taxon>Rhodobacter group</taxon>
        <taxon>Rhodobacter</taxon>
    </lineage>
</organism>
<feature type="signal peptide" evidence="1">
    <location>
        <begin position="1"/>
        <end position="25"/>
    </location>
</feature>
<feature type="domain" description="Lysozyme inhibitor LprI-like N-terminal" evidence="2">
    <location>
        <begin position="61"/>
        <end position="158"/>
    </location>
</feature>
<keyword evidence="4" id="KW-1185">Reference proteome</keyword>
<comment type="caution">
    <text evidence="3">The sequence shown here is derived from an EMBL/GenBank/DDBJ whole genome shotgun (WGS) entry which is preliminary data.</text>
</comment>
<name>A0ABW5A747_9RHOB</name>
<dbReference type="Pfam" id="PF07007">
    <property type="entry name" value="LprI"/>
    <property type="match status" value="1"/>
</dbReference>
<evidence type="ECO:0000313" key="4">
    <source>
        <dbReference type="Proteomes" id="UP001597413"/>
    </source>
</evidence>
<evidence type="ECO:0000256" key="1">
    <source>
        <dbReference type="SAM" id="SignalP"/>
    </source>
</evidence>
<gene>
    <name evidence="3" type="ORF">ACFSM0_06255</name>
</gene>
<dbReference type="RefSeq" id="WP_377388389.1">
    <property type="nucleotide sequence ID" value="NZ_JBHUIX010000005.1"/>
</dbReference>
<accession>A0ABW5A747</accession>
<sequence>MPAKPVALAALLIAPVLPFAPAAQAGSADPTADCYAAASTEAERAACIGLSSTQCRKRLRSPQVTDLAMCMNEEISWWRARLKTAEEAMHTRAAERDKPYEKQIAAGAARMTDDLDKMIAAWNSWEQMRCNFDSMFYRSSPKRMVNAQECHLRETAKQVILLETSAAR</sequence>
<evidence type="ECO:0000259" key="2">
    <source>
        <dbReference type="Pfam" id="PF07007"/>
    </source>
</evidence>
<evidence type="ECO:0000313" key="3">
    <source>
        <dbReference type="EMBL" id="MFD2173685.1"/>
    </source>
</evidence>
<protein>
    <submittedName>
        <fullName evidence="3">Lysozyme inhibitor LprI family protein</fullName>
    </submittedName>
</protein>
<dbReference type="EMBL" id="JBHUIX010000005">
    <property type="protein sequence ID" value="MFD2173685.1"/>
    <property type="molecule type" value="Genomic_DNA"/>
</dbReference>
<dbReference type="Proteomes" id="UP001597413">
    <property type="component" value="Unassembled WGS sequence"/>
</dbReference>
<dbReference type="InterPro" id="IPR009739">
    <property type="entry name" value="LprI-like_N"/>
</dbReference>
<feature type="chain" id="PRO_5045694138" evidence="1">
    <location>
        <begin position="26"/>
        <end position="168"/>
    </location>
</feature>
<reference evidence="4" key="1">
    <citation type="journal article" date="2019" name="Int. J. Syst. Evol. Microbiol.">
        <title>The Global Catalogue of Microorganisms (GCM) 10K type strain sequencing project: providing services to taxonomists for standard genome sequencing and annotation.</title>
        <authorList>
            <consortium name="The Broad Institute Genomics Platform"/>
            <consortium name="The Broad Institute Genome Sequencing Center for Infectious Disease"/>
            <person name="Wu L."/>
            <person name="Ma J."/>
        </authorList>
    </citation>
    <scope>NUCLEOTIDE SEQUENCE [LARGE SCALE GENOMIC DNA]</scope>
    <source>
        <strain evidence="4">CCUG 55131</strain>
    </source>
</reference>
<proteinExistence type="predicted"/>